<keyword evidence="2" id="KW-1185">Reference proteome</keyword>
<evidence type="ECO:0000313" key="1">
    <source>
        <dbReference type="EMBL" id="KAH6946899.1"/>
    </source>
</evidence>
<gene>
    <name evidence="1" type="ORF">HPB50_016057</name>
</gene>
<sequence>MLGIASSGSGYIATPNDSCRCWLHEAEITALKLLFPMAEAEDHKEVLVQLSRRLVQKINRREGLDSAIILGSRILDAKKPGAVVQGDGRPLDHSVAIFLVVATAAFGEEGVPD</sequence>
<dbReference type="EMBL" id="CM023481">
    <property type="protein sequence ID" value="KAH6946899.1"/>
    <property type="molecule type" value="Genomic_DNA"/>
</dbReference>
<evidence type="ECO:0000313" key="2">
    <source>
        <dbReference type="Proteomes" id="UP000821845"/>
    </source>
</evidence>
<organism evidence="1 2">
    <name type="scientific">Hyalomma asiaticum</name>
    <name type="common">Tick</name>
    <dbReference type="NCBI Taxonomy" id="266040"/>
    <lineage>
        <taxon>Eukaryota</taxon>
        <taxon>Metazoa</taxon>
        <taxon>Ecdysozoa</taxon>
        <taxon>Arthropoda</taxon>
        <taxon>Chelicerata</taxon>
        <taxon>Arachnida</taxon>
        <taxon>Acari</taxon>
        <taxon>Parasitiformes</taxon>
        <taxon>Ixodida</taxon>
        <taxon>Ixodoidea</taxon>
        <taxon>Ixodidae</taxon>
        <taxon>Hyalomminae</taxon>
        <taxon>Hyalomma</taxon>
    </lineage>
</organism>
<accession>A0ACB7TPW9</accession>
<comment type="caution">
    <text evidence="1">The sequence shown here is derived from an EMBL/GenBank/DDBJ whole genome shotgun (WGS) entry which is preliminary data.</text>
</comment>
<name>A0ACB7TPW9_HYAAI</name>
<reference evidence="1" key="1">
    <citation type="submission" date="2020-05" db="EMBL/GenBank/DDBJ databases">
        <title>Large-scale comparative analyses of tick genomes elucidate their genetic diversity and vector capacities.</title>
        <authorList>
            <person name="Jia N."/>
            <person name="Wang J."/>
            <person name="Shi W."/>
            <person name="Du L."/>
            <person name="Sun Y."/>
            <person name="Zhan W."/>
            <person name="Jiang J."/>
            <person name="Wang Q."/>
            <person name="Zhang B."/>
            <person name="Ji P."/>
            <person name="Sakyi L.B."/>
            <person name="Cui X."/>
            <person name="Yuan T."/>
            <person name="Jiang B."/>
            <person name="Yang W."/>
            <person name="Lam T.T.-Y."/>
            <person name="Chang Q."/>
            <person name="Ding S."/>
            <person name="Wang X."/>
            <person name="Zhu J."/>
            <person name="Ruan X."/>
            <person name="Zhao L."/>
            <person name="Wei J."/>
            <person name="Que T."/>
            <person name="Du C."/>
            <person name="Cheng J."/>
            <person name="Dai P."/>
            <person name="Han X."/>
            <person name="Huang E."/>
            <person name="Gao Y."/>
            <person name="Liu J."/>
            <person name="Shao H."/>
            <person name="Ye R."/>
            <person name="Li L."/>
            <person name="Wei W."/>
            <person name="Wang X."/>
            <person name="Wang C."/>
            <person name="Yang T."/>
            <person name="Huo Q."/>
            <person name="Li W."/>
            <person name="Guo W."/>
            <person name="Chen H."/>
            <person name="Zhou L."/>
            <person name="Ni X."/>
            <person name="Tian J."/>
            <person name="Zhou Y."/>
            <person name="Sheng Y."/>
            <person name="Liu T."/>
            <person name="Pan Y."/>
            <person name="Xia L."/>
            <person name="Li J."/>
            <person name="Zhao F."/>
            <person name="Cao W."/>
        </authorList>
    </citation>
    <scope>NUCLEOTIDE SEQUENCE</scope>
    <source>
        <strain evidence="1">Hyas-2018</strain>
    </source>
</reference>
<protein>
    <submittedName>
        <fullName evidence="1">Uncharacterized protein</fullName>
    </submittedName>
</protein>
<dbReference type="Proteomes" id="UP000821845">
    <property type="component" value="Chromosome 1"/>
</dbReference>
<proteinExistence type="predicted"/>